<dbReference type="InterPro" id="IPR055170">
    <property type="entry name" value="GFO_IDH_MocA-like_dom"/>
</dbReference>
<dbReference type="EMBL" id="FQVI01000022">
    <property type="protein sequence ID" value="SHF34412.1"/>
    <property type="molecule type" value="Genomic_DNA"/>
</dbReference>
<reference evidence="3 4" key="1">
    <citation type="submission" date="2016-11" db="EMBL/GenBank/DDBJ databases">
        <authorList>
            <person name="Jaros S."/>
            <person name="Januszkiewicz K."/>
            <person name="Wedrychowicz H."/>
        </authorList>
    </citation>
    <scope>NUCLEOTIDE SEQUENCE [LARGE SCALE GENOMIC DNA]</scope>
    <source>
        <strain evidence="3 4">DSM 17459</strain>
    </source>
</reference>
<dbReference type="PANTHER" id="PTHR43377">
    <property type="entry name" value="BILIVERDIN REDUCTASE A"/>
    <property type="match status" value="1"/>
</dbReference>
<dbReference type="RefSeq" id="WP_072853836.1">
    <property type="nucleotide sequence ID" value="NZ_FQVI01000022.1"/>
</dbReference>
<dbReference type="AlphaFoldDB" id="A0A1M5AWV7"/>
<dbReference type="SUPFAM" id="SSF51735">
    <property type="entry name" value="NAD(P)-binding Rossmann-fold domains"/>
    <property type="match status" value="1"/>
</dbReference>
<evidence type="ECO:0000313" key="3">
    <source>
        <dbReference type="EMBL" id="SHF34412.1"/>
    </source>
</evidence>
<name>A0A1M5AWV7_9CLOT</name>
<accession>A0A1M5AWV7</accession>
<keyword evidence="4" id="KW-1185">Reference proteome</keyword>
<sequence>MRILKCALAGCGDIARGRYFYSFERMKDKTELIGVYDTDSERLHKTAEELRVKEYTDWKELLQDKEVEAVIVTSYHTTHARLVTEALNAGKHVLCEKPVATNLKDALMIKEAADKTNKIFMALPNDAYTHIREVKKMIGQGLIGNVCAVDGVFAHQGPLHAPWFFDKSVAEWGVLADLGIYPISMLTYLFGPVDEVYGKTNIMQRERTSLKGEKFNPTVEDNAVVVMSWKDGKMASIRANWCTAADKDLCVWEFRIYGDKGIIYINMNDSEHRVIVYSPYQKVSDSKITYAGFKDCYKIQVDMSDLNIDILEEFAEAVDKNQKFPEDGCSITRQVHVVEIIEGVYASSEKGNAVKIHSTFRH</sequence>
<dbReference type="InterPro" id="IPR000683">
    <property type="entry name" value="Gfo/Idh/MocA-like_OxRdtase_N"/>
</dbReference>
<dbReference type="InterPro" id="IPR051450">
    <property type="entry name" value="Gfo/Idh/MocA_Oxidoreductases"/>
</dbReference>
<dbReference type="Pfam" id="PF01408">
    <property type="entry name" value="GFO_IDH_MocA"/>
    <property type="match status" value="1"/>
</dbReference>
<dbReference type="GO" id="GO:0000166">
    <property type="term" value="F:nucleotide binding"/>
    <property type="evidence" value="ECO:0007669"/>
    <property type="project" value="InterPro"/>
</dbReference>
<dbReference type="PANTHER" id="PTHR43377:SF1">
    <property type="entry name" value="BILIVERDIN REDUCTASE A"/>
    <property type="match status" value="1"/>
</dbReference>
<dbReference type="Gene3D" id="3.30.360.10">
    <property type="entry name" value="Dihydrodipicolinate Reductase, domain 2"/>
    <property type="match status" value="1"/>
</dbReference>
<dbReference type="Gene3D" id="3.40.50.720">
    <property type="entry name" value="NAD(P)-binding Rossmann-like Domain"/>
    <property type="match status" value="1"/>
</dbReference>
<dbReference type="STRING" id="1122155.SAMN02745158_03374"/>
<evidence type="ECO:0000259" key="1">
    <source>
        <dbReference type="Pfam" id="PF01408"/>
    </source>
</evidence>
<feature type="domain" description="Gfo/Idh/MocA-like oxidoreductase N-terminal" evidence="1">
    <location>
        <begin position="4"/>
        <end position="121"/>
    </location>
</feature>
<dbReference type="Pfam" id="PF22725">
    <property type="entry name" value="GFO_IDH_MocA_C3"/>
    <property type="match status" value="1"/>
</dbReference>
<dbReference type="SUPFAM" id="SSF55347">
    <property type="entry name" value="Glyceraldehyde-3-phosphate dehydrogenase-like, C-terminal domain"/>
    <property type="match status" value="1"/>
</dbReference>
<dbReference type="Proteomes" id="UP000184245">
    <property type="component" value="Unassembled WGS sequence"/>
</dbReference>
<protein>
    <submittedName>
        <fullName evidence="3">Predicted dehydrogenase</fullName>
    </submittedName>
</protein>
<dbReference type="OrthoDB" id="9783105at2"/>
<evidence type="ECO:0000259" key="2">
    <source>
        <dbReference type="Pfam" id="PF22725"/>
    </source>
</evidence>
<proteinExistence type="predicted"/>
<evidence type="ECO:0000313" key="4">
    <source>
        <dbReference type="Proteomes" id="UP000184245"/>
    </source>
</evidence>
<dbReference type="InterPro" id="IPR036291">
    <property type="entry name" value="NAD(P)-bd_dom_sf"/>
</dbReference>
<organism evidence="3 4">
    <name type="scientific">Lactonifactor longoviformis DSM 17459</name>
    <dbReference type="NCBI Taxonomy" id="1122155"/>
    <lineage>
        <taxon>Bacteria</taxon>
        <taxon>Bacillati</taxon>
        <taxon>Bacillota</taxon>
        <taxon>Clostridia</taxon>
        <taxon>Eubacteriales</taxon>
        <taxon>Clostridiaceae</taxon>
        <taxon>Lactonifactor</taxon>
    </lineage>
</organism>
<gene>
    <name evidence="3" type="ORF">SAMN02745158_03374</name>
</gene>
<feature type="domain" description="GFO/IDH/MocA-like oxidoreductase" evidence="2">
    <location>
        <begin position="131"/>
        <end position="263"/>
    </location>
</feature>